<evidence type="ECO:0000313" key="2">
    <source>
        <dbReference type="EMBL" id="HEC07868.1"/>
    </source>
</evidence>
<reference evidence="2" key="1">
    <citation type="journal article" date="2020" name="mSystems">
        <title>Genome- and Community-Level Interaction Insights into Carbon Utilization and Element Cycling Functions of Hydrothermarchaeota in Hydrothermal Sediment.</title>
        <authorList>
            <person name="Zhou Z."/>
            <person name="Liu Y."/>
            <person name="Xu W."/>
            <person name="Pan J."/>
            <person name="Luo Z.H."/>
            <person name="Li M."/>
        </authorList>
    </citation>
    <scope>NUCLEOTIDE SEQUENCE [LARGE SCALE GENOMIC DNA]</scope>
    <source>
        <strain evidence="2">HyVt-458</strain>
    </source>
</reference>
<keyword evidence="1" id="KW-0732">Signal</keyword>
<gene>
    <name evidence="2" type="ORF">ENJ12_13510</name>
</gene>
<dbReference type="NCBIfam" id="TIGR02001">
    <property type="entry name" value="gcw_chp"/>
    <property type="match status" value="1"/>
</dbReference>
<proteinExistence type="predicted"/>
<comment type="caution">
    <text evidence="2">The sequence shown here is derived from an EMBL/GenBank/DDBJ whole genome shotgun (WGS) entry which is preliminary data.</text>
</comment>
<dbReference type="Proteomes" id="UP000886339">
    <property type="component" value="Unassembled WGS sequence"/>
</dbReference>
<evidence type="ECO:0000256" key="1">
    <source>
        <dbReference type="SAM" id="SignalP"/>
    </source>
</evidence>
<dbReference type="AlphaFoldDB" id="A0A831S0U8"/>
<name>A0A831S0U8_9GAMM</name>
<feature type="signal peptide" evidence="1">
    <location>
        <begin position="1"/>
        <end position="23"/>
    </location>
</feature>
<evidence type="ECO:0008006" key="3">
    <source>
        <dbReference type="Google" id="ProtNLM"/>
    </source>
</evidence>
<sequence length="190" mass="20467">MMNKKLAIACGAILLGATSMAQAELTANIGATSNYLWRGVSQTGDDAAISGGIDWAHDSGFYLGTWASNIDWGNGSGAEVDFYGGFANEIGDFGYDLGLIYYYYPTSGFDDSDFTEISATGSWKFLEAGIAYTVNGQADSDGPFSDGDIYYHISASFDVAETWSVGGTYGYYDFDTSKSKWDDVYGDPDY</sequence>
<dbReference type="InterPro" id="IPR010239">
    <property type="entry name" value="CHP02001"/>
</dbReference>
<protein>
    <recommendedName>
        <fullName evidence="3">Porin</fullName>
    </recommendedName>
</protein>
<dbReference type="Pfam" id="PF09694">
    <property type="entry name" value="Gcw_chp"/>
    <property type="match status" value="1"/>
</dbReference>
<feature type="chain" id="PRO_5032778525" description="Porin" evidence="1">
    <location>
        <begin position="24"/>
        <end position="190"/>
    </location>
</feature>
<dbReference type="EMBL" id="DRLF01000468">
    <property type="protein sequence ID" value="HEC07868.1"/>
    <property type="molecule type" value="Genomic_DNA"/>
</dbReference>
<organism evidence="2">
    <name type="scientific">Thiolapillus brandeum</name>
    <dbReference type="NCBI Taxonomy" id="1076588"/>
    <lineage>
        <taxon>Bacteria</taxon>
        <taxon>Pseudomonadati</taxon>
        <taxon>Pseudomonadota</taxon>
        <taxon>Gammaproteobacteria</taxon>
        <taxon>Chromatiales</taxon>
        <taxon>Sedimenticolaceae</taxon>
        <taxon>Thiolapillus</taxon>
    </lineage>
</organism>
<feature type="non-terminal residue" evidence="2">
    <location>
        <position position="190"/>
    </location>
</feature>
<accession>A0A831S0U8</accession>